<accession>A0ABS3M372</accession>
<dbReference type="PANTHER" id="PTHR35340:SF5">
    <property type="entry name" value="ASST-DOMAIN-CONTAINING PROTEIN"/>
    <property type="match status" value="1"/>
</dbReference>
<keyword evidence="3" id="KW-1185">Reference proteome</keyword>
<keyword evidence="1" id="KW-0732">Signal</keyword>
<reference evidence="2 3" key="1">
    <citation type="submission" date="2021-01" db="EMBL/GenBank/DDBJ databases">
        <title>Prevotella A2931 sp. nov.</title>
        <authorList>
            <person name="Buhl M."/>
            <person name="Oberhettinger P."/>
        </authorList>
    </citation>
    <scope>NUCLEOTIDE SEQUENCE [LARGE SCALE GENOMIC DNA]</scope>
    <source>
        <strain evidence="2 3">A2931</strain>
    </source>
</reference>
<dbReference type="InterPro" id="IPR053143">
    <property type="entry name" value="Arylsulfate_ST"/>
</dbReference>
<dbReference type="InterPro" id="IPR010262">
    <property type="entry name" value="Arylsulfotransferase_bact"/>
</dbReference>
<feature type="signal peptide" evidence="1">
    <location>
        <begin position="1"/>
        <end position="19"/>
    </location>
</feature>
<feature type="chain" id="PRO_5045953013" evidence="1">
    <location>
        <begin position="20"/>
        <end position="464"/>
    </location>
</feature>
<dbReference type="PANTHER" id="PTHR35340">
    <property type="entry name" value="PQQ ENZYME REPEAT PROTEIN-RELATED"/>
    <property type="match status" value="1"/>
</dbReference>
<evidence type="ECO:0000313" key="2">
    <source>
        <dbReference type="EMBL" id="MBO1362555.1"/>
    </source>
</evidence>
<evidence type="ECO:0000256" key="1">
    <source>
        <dbReference type="SAM" id="SignalP"/>
    </source>
</evidence>
<comment type="caution">
    <text evidence="2">The sequence shown here is derived from an EMBL/GenBank/DDBJ whole genome shotgun (WGS) entry which is preliminary data.</text>
</comment>
<dbReference type="SUPFAM" id="SSF50969">
    <property type="entry name" value="YVTN repeat-like/Quinoprotein amine dehydrogenase"/>
    <property type="match status" value="1"/>
</dbReference>
<protein>
    <submittedName>
        <fullName evidence="2">Aryl-sulfate sulfotransferase</fullName>
    </submittedName>
</protein>
<dbReference type="RefSeq" id="WP_107581780.1">
    <property type="nucleotide sequence ID" value="NZ_JAERMS010000003.1"/>
</dbReference>
<dbReference type="Pfam" id="PF05935">
    <property type="entry name" value="Arylsulfotrans"/>
    <property type="match status" value="1"/>
</dbReference>
<sequence length="464" mass="52527">MKRTILLLLSALLILAACRNEDDSRPDTTLVTFNVQRNEQNALRADLTAELKASTAYHIEYWEKADPATLRKTRPAVGKGIVHRTLIMLKPNTRYACRLVYEGGEPSDVREFVTGAAPDEIAHASLLVDDMPHELPGYLLVYMRKSPGYVYLLDTKGIPVWYQPIAEGVLVANLEPKTNRLYMITKPIQNDFNQAYTGRILKVMDLWGNVILEKELSTLPEMAGRKAHHECRPLPNGNAIFVTTVDRTFDLRAYGGTANEVVTGDGFAVMDLKGNIVKQWDCFETLNPTENPRIMDIKEDWLHANSINYDADGNYYMTFNRPSELWKIDPATGRVLYRVGKAGDVPMQSEGFADGMHCANPKAPDEVLVLDNARDNIRGSRALRYKVDLQTRRAELTLNCEIPRQYSSPNRGNVQQIGKDMLIFGSSVKNLILFTDCSKQVTIHRILSLQHLFYRAEYIPTIEY</sequence>
<proteinExistence type="predicted"/>
<dbReference type="PROSITE" id="PS51257">
    <property type="entry name" value="PROKAR_LIPOPROTEIN"/>
    <property type="match status" value="1"/>
</dbReference>
<organism evidence="2 3">
    <name type="scientific">Prevotella illustrans</name>
    <dbReference type="NCBI Taxonomy" id="2800387"/>
    <lineage>
        <taxon>Bacteria</taxon>
        <taxon>Pseudomonadati</taxon>
        <taxon>Bacteroidota</taxon>
        <taxon>Bacteroidia</taxon>
        <taxon>Bacteroidales</taxon>
        <taxon>Prevotellaceae</taxon>
        <taxon>Prevotella</taxon>
    </lineage>
</organism>
<name>A0ABS3M372_9BACT</name>
<dbReference type="Proteomes" id="UP000664265">
    <property type="component" value="Unassembled WGS sequence"/>
</dbReference>
<gene>
    <name evidence="2" type="ORF">JHU38_01950</name>
</gene>
<dbReference type="EMBL" id="JAERMS010000003">
    <property type="protein sequence ID" value="MBO1362555.1"/>
    <property type="molecule type" value="Genomic_DNA"/>
</dbReference>
<evidence type="ECO:0000313" key="3">
    <source>
        <dbReference type="Proteomes" id="UP000664265"/>
    </source>
</evidence>
<dbReference type="InterPro" id="IPR011044">
    <property type="entry name" value="Quino_amine_DH_bsu"/>
</dbReference>